<dbReference type="Pfam" id="PF05793">
    <property type="entry name" value="TFIIF_alpha"/>
    <property type="match status" value="1"/>
</dbReference>
<comment type="caution">
    <text evidence="9">The sequence shown here is derived from an EMBL/GenBank/DDBJ whole genome shotgun (WGS) entry which is preliminary data.</text>
</comment>
<comment type="similarity">
    <text evidence="2 7">Belongs to the TFIIF alpha subunit family.</text>
</comment>
<feature type="compositionally biased region" description="Basic residues" evidence="8">
    <location>
        <begin position="264"/>
        <end position="279"/>
    </location>
</feature>
<comment type="function">
    <text evidence="7">TFIIF is a general transcription initiation factor that binds to RNA polymerase II and helps to recruit it to the initiation complex in collaboration with TFIIB. It promotes transcription elongation.</text>
</comment>
<evidence type="ECO:0000256" key="8">
    <source>
        <dbReference type="SAM" id="MobiDB-lite"/>
    </source>
</evidence>
<accession>A0A9W9Z0K0</accession>
<feature type="compositionally biased region" description="Acidic residues" evidence="8">
    <location>
        <begin position="284"/>
        <end position="295"/>
    </location>
</feature>
<feature type="compositionally biased region" description="Acidic residues" evidence="8">
    <location>
        <begin position="328"/>
        <end position="343"/>
    </location>
</feature>
<protein>
    <recommendedName>
        <fullName evidence="7">Transcription initiation factor IIF subunit alpha</fullName>
    </recommendedName>
</protein>
<feature type="region of interest" description="Disordered" evidence="8">
    <location>
        <begin position="202"/>
        <end position="366"/>
    </location>
</feature>
<feature type="compositionally biased region" description="Basic and acidic residues" evidence="8">
    <location>
        <begin position="89"/>
        <end position="98"/>
    </location>
</feature>
<dbReference type="EMBL" id="MU826833">
    <property type="protein sequence ID" value="KAJ7372947.1"/>
    <property type="molecule type" value="Genomic_DNA"/>
</dbReference>
<evidence type="ECO:0000256" key="5">
    <source>
        <dbReference type="ARBA" id="ARBA00023163"/>
    </source>
</evidence>
<dbReference type="GO" id="GO:0003677">
    <property type="term" value="F:DNA binding"/>
    <property type="evidence" value="ECO:0007669"/>
    <property type="project" value="UniProtKB-KW"/>
</dbReference>
<feature type="region of interest" description="Disordered" evidence="8">
    <location>
        <begin position="82"/>
        <end position="121"/>
    </location>
</feature>
<keyword evidence="3 7" id="KW-0805">Transcription regulation</keyword>
<proteinExistence type="inferred from homology"/>
<dbReference type="GO" id="GO:0016251">
    <property type="term" value="F:RNA polymerase II general transcription initiation factor activity"/>
    <property type="evidence" value="ECO:0007669"/>
    <property type="project" value="TreeGrafter"/>
</dbReference>
<evidence type="ECO:0000256" key="4">
    <source>
        <dbReference type="ARBA" id="ARBA00023125"/>
    </source>
</evidence>
<keyword evidence="5 7" id="KW-0804">Transcription</keyword>
<name>A0A9W9Z0K0_9CNID</name>
<dbReference type="Proteomes" id="UP001163046">
    <property type="component" value="Unassembled WGS sequence"/>
</dbReference>
<dbReference type="SUPFAM" id="SSF50916">
    <property type="entry name" value="Rap30/74 interaction domains"/>
    <property type="match status" value="1"/>
</dbReference>
<dbReference type="PANTHER" id="PTHR13011:SF0">
    <property type="entry name" value="GENERAL TRANSCRIPTION FACTOR IIF SUBUNIT 1"/>
    <property type="match status" value="1"/>
</dbReference>
<keyword evidence="4 7" id="KW-0238">DNA-binding</keyword>
<gene>
    <name evidence="9" type="primary">GTF2F1</name>
    <name evidence="9" type="ORF">OS493_015408</name>
</gene>
<feature type="compositionally biased region" description="Basic and acidic residues" evidence="8">
    <location>
        <begin position="250"/>
        <end position="263"/>
    </location>
</feature>
<evidence type="ECO:0000256" key="6">
    <source>
        <dbReference type="ARBA" id="ARBA00023242"/>
    </source>
</evidence>
<feature type="compositionally biased region" description="Acidic residues" evidence="8">
    <location>
        <begin position="239"/>
        <end position="249"/>
    </location>
</feature>
<evidence type="ECO:0000256" key="7">
    <source>
        <dbReference type="RuleBase" id="RU366044"/>
    </source>
</evidence>
<evidence type="ECO:0000256" key="1">
    <source>
        <dbReference type="ARBA" id="ARBA00004123"/>
    </source>
</evidence>
<dbReference type="GO" id="GO:0032968">
    <property type="term" value="P:positive regulation of transcription elongation by RNA polymerase II"/>
    <property type="evidence" value="ECO:0007669"/>
    <property type="project" value="InterPro"/>
</dbReference>
<organism evidence="9 10">
    <name type="scientific">Desmophyllum pertusum</name>
    <dbReference type="NCBI Taxonomy" id="174260"/>
    <lineage>
        <taxon>Eukaryota</taxon>
        <taxon>Metazoa</taxon>
        <taxon>Cnidaria</taxon>
        <taxon>Anthozoa</taxon>
        <taxon>Hexacorallia</taxon>
        <taxon>Scleractinia</taxon>
        <taxon>Caryophylliina</taxon>
        <taxon>Caryophylliidae</taxon>
        <taxon>Desmophyllum</taxon>
    </lineage>
</organism>
<comment type="subcellular location">
    <subcellularLocation>
        <location evidence="1 7">Nucleus</location>
    </subcellularLocation>
</comment>
<evidence type="ECO:0000256" key="2">
    <source>
        <dbReference type="ARBA" id="ARBA00005249"/>
    </source>
</evidence>
<dbReference type="OrthoDB" id="76676at2759"/>
<feature type="compositionally biased region" description="Basic and acidic residues" evidence="8">
    <location>
        <begin position="344"/>
        <end position="358"/>
    </location>
</feature>
<dbReference type="GO" id="GO:0001096">
    <property type="term" value="F:TFIIF-class transcription factor complex binding"/>
    <property type="evidence" value="ECO:0007669"/>
    <property type="project" value="TreeGrafter"/>
</dbReference>
<evidence type="ECO:0000256" key="3">
    <source>
        <dbReference type="ARBA" id="ARBA00023015"/>
    </source>
</evidence>
<dbReference type="PANTHER" id="PTHR13011">
    <property type="entry name" value="TFIIF-ALPHA"/>
    <property type="match status" value="1"/>
</dbReference>
<evidence type="ECO:0000313" key="10">
    <source>
        <dbReference type="Proteomes" id="UP001163046"/>
    </source>
</evidence>
<dbReference type="GO" id="GO:0005674">
    <property type="term" value="C:transcription factor TFIIF complex"/>
    <property type="evidence" value="ECO:0007669"/>
    <property type="project" value="TreeGrafter"/>
</dbReference>
<dbReference type="AlphaFoldDB" id="A0A9W9Z0K0"/>
<sequence>MDRHRTASPVPLAAKPIIQQKVGGMPQASGSGALTGSTNSNMYKVRVPRALLFLKQHDHKNNGPNVRKTEAIEEKESENLPAFGAGSEFGRERREEARKKRRGFVPKPKNPEAAPWNLKLGGKSGKRFTGRKEAGINENSSYYILTQCEDGAFEAVPVNNWYNFTADIKYNTLTADEAEEEFGRREKTVNFFSLMVKKRLLDSKEDSEEGDEKNVDKTAKSASRTGNLIIHDDERDLSLSEEEEDEGEEEGQRSDKNKEDKQGKKDKHKAGQKRQQKTKKGSDADSDALSEEDGYLDSKEVDYLSDSSASSEEAVKTVEVSKPKAEDDLNAEETSSEDDDDLTQEGHELKDMLDRGRGEGVLGRGR</sequence>
<dbReference type="InterPro" id="IPR008851">
    <property type="entry name" value="TFIIF-alpha"/>
</dbReference>
<keyword evidence="10" id="KW-1185">Reference proteome</keyword>
<keyword evidence="6 7" id="KW-0539">Nucleus</keyword>
<dbReference type="GO" id="GO:0006367">
    <property type="term" value="P:transcription initiation at RNA polymerase II promoter"/>
    <property type="evidence" value="ECO:0007669"/>
    <property type="project" value="InterPro"/>
</dbReference>
<reference evidence="9" key="1">
    <citation type="submission" date="2023-01" db="EMBL/GenBank/DDBJ databases">
        <title>Genome assembly of the deep-sea coral Lophelia pertusa.</title>
        <authorList>
            <person name="Herrera S."/>
            <person name="Cordes E."/>
        </authorList>
    </citation>
    <scope>NUCLEOTIDE SEQUENCE</scope>
    <source>
        <strain evidence="9">USNM1676648</strain>
        <tissue evidence="9">Polyp</tissue>
    </source>
</reference>
<feature type="compositionally biased region" description="Basic and acidic residues" evidence="8">
    <location>
        <begin position="313"/>
        <end position="327"/>
    </location>
</feature>
<evidence type="ECO:0000313" key="9">
    <source>
        <dbReference type="EMBL" id="KAJ7372947.1"/>
    </source>
</evidence>
<dbReference type="InterPro" id="IPR011039">
    <property type="entry name" value="TFIIF_interaction"/>
</dbReference>